<dbReference type="EMBL" id="VLJT01000022">
    <property type="protein sequence ID" value="TWH16419.1"/>
    <property type="molecule type" value="Genomic_DNA"/>
</dbReference>
<dbReference type="Proteomes" id="UP000317573">
    <property type="component" value="Unassembled WGS sequence"/>
</dbReference>
<dbReference type="InterPro" id="IPR006016">
    <property type="entry name" value="UspA"/>
</dbReference>
<dbReference type="PRINTS" id="PR01438">
    <property type="entry name" value="UNVRSLSTRESS"/>
</dbReference>
<comment type="similarity">
    <text evidence="1">Belongs to the universal stress protein A family.</text>
</comment>
<protein>
    <submittedName>
        <fullName evidence="3">Nucleotide-binding universal stress UspA family protein</fullName>
    </submittedName>
</protein>
<dbReference type="PANTHER" id="PTHR46268">
    <property type="entry name" value="STRESS RESPONSE PROTEIN NHAX"/>
    <property type="match status" value="1"/>
</dbReference>
<reference evidence="3 4" key="1">
    <citation type="submission" date="2019-07" db="EMBL/GenBank/DDBJ databases">
        <title>Genome sequencing of lignin-degrading bacterial isolates.</title>
        <authorList>
            <person name="Gladden J."/>
        </authorList>
    </citation>
    <scope>NUCLEOTIDE SEQUENCE [LARGE SCALE GENOMIC DNA]</scope>
    <source>
        <strain evidence="3 4">J45</strain>
    </source>
</reference>
<gene>
    <name evidence="3" type="ORF">L618_002400000230</name>
</gene>
<feature type="domain" description="UspA" evidence="2">
    <location>
        <begin position="23"/>
        <end position="160"/>
    </location>
</feature>
<name>A0A562E3A3_RHORH</name>
<dbReference type="Gene3D" id="3.40.50.620">
    <property type="entry name" value="HUPs"/>
    <property type="match status" value="2"/>
</dbReference>
<sequence>MRGRHTSTPARSGPEGVVMSAHRSIVVGVDGSDASLEAVVWGAREAALRNAVLSLVTTVPGRGFAGIPVGMPAAFFEQEEADGRRRLDEAVKYAQNTTWAPEMDTHLCTGPPASELVERSTSAIMVVVGAGRHNALERALLGSVSAAVVTHAHCPVVVVRDLPYLPVLDITGPVVVGVDGSEHSQRAVAVAFEEASLRGVDLLAVHVWSDIEIPIPFHRLESGDTGVQERVVLAESLAGYAEQYPDVYVRSVVAMDRPTRRLREYANGAQLLVVGSRGRGGFTGMLLGSTSRALLHSVSCPMMVAR</sequence>
<dbReference type="Pfam" id="PF00582">
    <property type="entry name" value="Usp"/>
    <property type="match status" value="2"/>
</dbReference>
<evidence type="ECO:0000259" key="2">
    <source>
        <dbReference type="Pfam" id="PF00582"/>
    </source>
</evidence>
<evidence type="ECO:0000313" key="4">
    <source>
        <dbReference type="Proteomes" id="UP000317573"/>
    </source>
</evidence>
<dbReference type="PANTHER" id="PTHR46268:SF6">
    <property type="entry name" value="UNIVERSAL STRESS PROTEIN UP12"/>
    <property type="match status" value="1"/>
</dbReference>
<dbReference type="InterPro" id="IPR014729">
    <property type="entry name" value="Rossmann-like_a/b/a_fold"/>
</dbReference>
<dbReference type="InterPro" id="IPR006015">
    <property type="entry name" value="Universal_stress_UspA"/>
</dbReference>
<evidence type="ECO:0000313" key="3">
    <source>
        <dbReference type="EMBL" id="TWH16419.1"/>
    </source>
</evidence>
<dbReference type="AlphaFoldDB" id="A0A562E3A3"/>
<accession>A0A562E3A3</accession>
<proteinExistence type="inferred from homology"/>
<feature type="domain" description="UspA" evidence="2">
    <location>
        <begin position="173"/>
        <end position="306"/>
    </location>
</feature>
<comment type="caution">
    <text evidence="3">The sequence shown here is derived from an EMBL/GenBank/DDBJ whole genome shotgun (WGS) entry which is preliminary data.</text>
</comment>
<evidence type="ECO:0000256" key="1">
    <source>
        <dbReference type="ARBA" id="ARBA00008791"/>
    </source>
</evidence>
<organism evidence="3 4">
    <name type="scientific">Rhodococcus rhodochrous J45</name>
    <dbReference type="NCBI Taxonomy" id="935266"/>
    <lineage>
        <taxon>Bacteria</taxon>
        <taxon>Bacillati</taxon>
        <taxon>Actinomycetota</taxon>
        <taxon>Actinomycetes</taxon>
        <taxon>Mycobacteriales</taxon>
        <taxon>Nocardiaceae</taxon>
        <taxon>Rhodococcus</taxon>
    </lineage>
</organism>
<dbReference type="SUPFAM" id="SSF52402">
    <property type="entry name" value="Adenine nucleotide alpha hydrolases-like"/>
    <property type="match status" value="2"/>
</dbReference>